<dbReference type="Pfam" id="PF07687">
    <property type="entry name" value="M20_dimer"/>
    <property type="match status" value="1"/>
</dbReference>
<reference evidence="4 5" key="1">
    <citation type="submission" date="2023-08" db="EMBL/GenBank/DDBJ databases">
        <authorList>
            <person name="Dale J."/>
        </authorList>
    </citation>
    <scope>NUCLEOTIDE SEQUENCE [LARGE SCALE GENOMIC DNA]</scope>
    <source>
        <strain evidence="4 5">2023EL-00788</strain>
    </source>
</reference>
<evidence type="ECO:0000259" key="3">
    <source>
        <dbReference type="Pfam" id="PF07687"/>
    </source>
</evidence>
<dbReference type="PIRSF" id="PIRSF005962">
    <property type="entry name" value="Pept_M20D_amidohydro"/>
    <property type="match status" value="1"/>
</dbReference>
<evidence type="ECO:0000313" key="5">
    <source>
        <dbReference type="Proteomes" id="UP001225042"/>
    </source>
</evidence>
<dbReference type="InterPro" id="IPR011650">
    <property type="entry name" value="Peptidase_M20_dimer"/>
</dbReference>
<dbReference type="CDD" id="cd05666">
    <property type="entry name" value="M20_Acy1-like"/>
    <property type="match status" value="1"/>
</dbReference>
<dbReference type="Gene3D" id="3.40.630.10">
    <property type="entry name" value="Zn peptidases"/>
    <property type="match status" value="1"/>
</dbReference>
<feature type="binding site" evidence="2">
    <location>
        <position position="158"/>
    </location>
    <ligand>
        <name>Mn(2+)</name>
        <dbReference type="ChEBI" id="CHEBI:29035"/>
        <label>2</label>
    </ligand>
</feature>
<feature type="binding site" evidence="2">
    <location>
        <position position="97"/>
    </location>
    <ligand>
        <name>Mn(2+)</name>
        <dbReference type="ChEBI" id="CHEBI:29035"/>
        <label>2</label>
    </ligand>
</feature>
<dbReference type="InterPro" id="IPR036264">
    <property type="entry name" value="Bact_exopeptidase_dim_dom"/>
</dbReference>
<dbReference type="InterPro" id="IPR002933">
    <property type="entry name" value="Peptidase_M20"/>
</dbReference>
<dbReference type="SUPFAM" id="SSF53187">
    <property type="entry name" value="Zn-dependent exopeptidases"/>
    <property type="match status" value="1"/>
</dbReference>
<keyword evidence="2" id="KW-0479">Metal-binding</keyword>
<keyword evidence="2" id="KW-0464">Manganese</keyword>
<comment type="cofactor">
    <cofactor evidence="2">
        <name>Mn(2+)</name>
        <dbReference type="ChEBI" id="CHEBI:29035"/>
    </cofactor>
    <text evidence="2">The Mn(2+) ion enhances activity.</text>
</comment>
<dbReference type="GO" id="GO:0050118">
    <property type="term" value="F:N-acetyldiaminopimelate deacetylase activity"/>
    <property type="evidence" value="ECO:0007669"/>
    <property type="project" value="UniProtKB-ARBA"/>
</dbReference>
<dbReference type="AlphaFoldDB" id="A0AAW8HA22"/>
<protein>
    <submittedName>
        <fullName evidence="4">M20 aminoacylase family protein</fullName>
    </submittedName>
</protein>
<name>A0AAW8HA22_9ENTR</name>
<accession>A0AAW8HA22</accession>
<proteinExistence type="predicted"/>
<feature type="binding site" evidence="2">
    <location>
        <position position="359"/>
    </location>
    <ligand>
        <name>Mn(2+)</name>
        <dbReference type="ChEBI" id="CHEBI:29035"/>
        <label>2</label>
    </ligand>
</feature>
<organism evidence="4 5">
    <name type="scientific">Enterobacter soli</name>
    <dbReference type="NCBI Taxonomy" id="885040"/>
    <lineage>
        <taxon>Bacteria</taxon>
        <taxon>Pseudomonadati</taxon>
        <taxon>Pseudomonadota</taxon>
        <taxon>Gammaproteobacteria</taxon>
        <taxon>Enterobacterales</taxon>
        <taxon>Enterobacteriaceae</taxon>
        <taxon>Enterobacter</taxon>
    </lineage>
</organism>
<dbReference type="GO" id="GO:0046872">
    <property type="term" value="F:metal ion binding"/>
    <property type="evidence" value="ECO:0007669"/>
    <property type="project" value="UniProtKB-KW"/>
</dbReference>
<dbReference type="PANTHER" id="PTHR11014:SF63">
    <property type="entry name" value="METALLOPEPTIDASE, PUTATIVE (AFU_ORTHOLOGUE AFUA_6G09600)-RELATED"/>
    <property type="match status" value="1"/>
</dbReference>
<dbReference type="Pfam" id="PF01546">
    <property type="entry name" value="Peptidase_M20"/>
    <property type="match status" value="1"/>
</dbReference>
<sequence>MEQEQLKQQLIAWRHHLHANPESAFEEVKTAQFIAEKLEAMGIEVHRNIGQTGLVGVLRCGDGQGVIAIRADIDAIQLTEQSELSYRSGTTERMHGCGHDGHTCIALGAAQLLLQRQNFNGTVCFVFQPAEEPGYGARAMMNDGLIERFAIEEIYGLHNMPGMKAGTIATRVGGIMASEDNFIIRIIGQGAHAARPHMAKDPLVIAAEIILALQTIVSRNVDPNVPAVISCTELHTDGIRNAIPTHVEIKGDTRSYSADVQILLEERMRTISEAICAMHGAQCEFSYTHEFAPTVNWQQCVDVAVNAAVNVVGAERVEGSVAQMMISEDFGAFLQKIPGCFVFLGNGDASDPQGNMPLHNACYDFNDEILLTGAEYFAEIVRTRLSQ</sequence>
<keyword evidence="5" id="KW-1185">Reference proteome</keyword>
<dbReference type="PANTHER" id="PTHR11014">
    <property type="entry name" value="PEPTIDASE M20 FAMILY MEMBER"/>
    <property type="match status" value="1"/>
</dbReference>
<dbReference type="Proteomes" id="UP001225042">
    <property type="component" value="Unassembled WGS sequence"/>
</dbReference>
<comment type="caution">
    <text evidence="4">The sequence shown here is derived from an EMBL/GenBank/DDBJ whole genome shotgun (WGS) entry which is preliminary data.</text>
</comment>
<dbReference type="EMBL" id="JAVDKS010000004">
    <property type="protein sequence ID" value="MDQ2256777.1"/>
    <property type="molecule type" value="Genomic_DNA"/>
</dbReference>
<dbReference type="RefSeq" id="WP_306682349.1">
    <property type="nucleotide sequence ID" value="NZ_JAVDKR010000001.1"/>
</dbReference>
<dbReference type="NCBIfam" id="TIGR01891">
    <property type="entry name" value="amidohydrolases"/>
    <property type="match status" value="1"/>
</dbReference>
<feature type="domain" description="Peptidase M20 dimerisation" evidence="3">
    <location>
        <begin position="182"/>
        <end position="270"/>
    </location>
</feature>
<evidence type="ECO:0000256" key="2">
    <source>
        <dbReference type="PIRSR" id="PIRSR005962-1"/>
    </source>
</evidence>
<gene>
    <name evidence="4" type="ORF">RBJ67_11545</name>
</gene>
<dbReference type="Gene3D" id="3.30.70.360">
    <property type="match status" value="1"/>
</dbReference>
<dbReference type="InterPro" id="IPR017439">
    <property type="entry name" value="Amidohydrolase"/>
</dbReference>
<dbReference type="SUPFAM" id="SSF55031">
    <property type="entry name" value="Bacterial exopeptidase dimerisation domain"/>
    <property type="match status" value="1"/>
</dbReference>
<dbReference type="FunFam" id="3.30.70.360:FF:000001">
    <property type="entry name" value="N-acetyldiaminopimelate deacetylase"/>
    <property type="match status" value="1"/>
</dbReference>
<evidence type="ECO:0000256" key="1">
    <source>
        <dbReference type="ARBA" id="ARBA00022801"/>
    </source>
</evidence>
<feature type="binding site" evidence="2">
    <location>
        <position position="99"/>
    </location>
    <ligand>
        <name>Mn(2+)</name>
        <dbReference type="ChEBI" id="CHEBI:29035"/>
        <label>2</label>
    </ligand>
</feature>
<feature type="binding site" evidence="2">
    <location>
        <position position="132"/>
    </location>
    <ligand>
        <name>Mn(2+)</name>
        <dbReference type="ChEBI" id="CHEBI:29035"/>
        <label>2</label>
    </ligand>
</feature>
<keyword evidence="1" id="KW-0378">Hydrolase</keyword>
<dbReference type="GO" id="GO:0019877">
    <property type="term" value="P:diaminopimelate biosynthetic process"/>
    <property type="evidence" value="ECO:0007669"/>
    <property type="project" value="UniProtKB-ARBA"/>
</dbReference>
<evidence type="ECO:0000313" key="4">
    <source>
        <dbReference type="EMBL" id="MDQ2256777.1"/>
    </source>
</evidence>